<dbReference type="Proteomes" id="UP001159363">
    <property type="component" value="Chromosome 8"/>
</dbReference>
<name>A0ABQ9GUQ1_9NEOP</name>
<feature type="compositionally biased region" description="Polar residues" evidence="1">
    <location>
        <begin position="115"/>
        <end position="141"/>
    </location>
</feature>
<dbReference type="EMBL" id="JARBHB010000009">
    <property type="protein sequence ID" value="KAJ8875736.1"/>
    <property type="molecule type" value="Genomic_DNA"/>
</dbReference>
<evidence type="ECO:0000313" key="4">
    <source>
        <dbReference type="Proteomes" id="UP001159363"/>
    </source>
</evidence>
<keyword evidence="2" id="KW-0472">Membrane</keyword>
<gene>
    <name evidence="3" type="ORF">PR048_023635</name>
</gene>
<comment type="caution">
    <text evidence="3">The sequence shown here is derived from an EMBL/GenBank/DDBJ whole genome shotgun (WGS) entry which is preliminary data.</text>
</comment>
<feature type="region of interest" description="Disordered" evidence="1">
    <location>
        <begin position="293"/>
        <end position="321"/>
    </location>
</feature>
<feature type="region of interest" description="Disordered" evidence="1">
    <location>
        <begin position="239"/>
        <end position="258"/>
    </location>
</feature>
<keyword evidence="4" id="KW-1185">Reference proteome</keyword>
<evidence type="ECO:0000256" key="1">
    <source>
        <dbReference type="SAM" id="MobiDB-lite"/>
    </source>
</evidence>
<feature type="compositionally biased region" description="Basic and acidic residues" evidence="1">
    <location>
        <begin position="301"/>
        <end position="321"/>
    </location>
</feature>
<feature type="compositionally biased region" description="Basic and acidic residues" evidence="1">
    <location>
        <begin position="239"/>
        <end position="255"/>
    </location>
</feature>
<sequence>MEYEGKTIMTTALLMMIMKKVLISYLMSRIMVLSMFPHISPTSFLRKVSSNLCLGVTDHTVSDLAVIDVTSAATRKRKYDNNALHVRSWEPVRVKRGRYGAMAECGFEWPGRGQESPSSGSIPTRENPGSTSPGNSCFLQRNESHKPAKWRHRPATRLEAVRQSAPDNVLASRHAVANREYIAACSCQPNSFQSLAQPISEWVLLSRLCPRRLCESGRRGSGVGRTLTWLSGAGIEGDVRQRETRDGRIPGSDRRPKAHGGVAIIYPEMQLERTLVTITSTTQLQRIRQLANPSMCGTTSSEDRHESNTCLQSEREESMERLSTAEKYSFNSLQNDYSTKPLDTLDMQPLDMSQNENSETVLQYDDESSSSHRMPQTDQILVLNERDAYGSCVKGAENLPDISYSSPDILCCNEITDIILEG</sequence>
<accession>A0ABQ9GUQ1</accession>
<feature type="region of interest" description="Disordered" evidence="1">
    <location>
        <begin position="110"/>
        <end position="153"/>
    </location>
</feature>
<keyword evidence="2" id="KW-1133">Transmembrane helix</keyword>
<keyword evidence="2" id="KW-0812">Transmembrane</keyword>
<protein>
    <submittedName>
        <fullName evidence="3">Uncharacterized protein</fullName>
    </submittedName>
</protein>
<feature type="transmembrane region" description="Helical" evidence="2">
    <location>
        <begin position="21"/>
        <end position="39"/>
    </location>
</feature>
<organism evidence="3 4">
    <name type="scientific">Dryococelus australis</name>
    <dbReference type="NCBI Taxonomy" id="614101"/>
    <lineage>
        <taxon>Eukaryota</taxon>
        <taxon>Metazoa</taxon>
        <taxon>Ecdysozoa</taxon>
        <taxon>Arthropoda</taxon>
        <taxon>Hexapoda</taxon>
        <taxon>Insecta</taxon>
        <taxon>Pterygota</taxon>
        <taxon>Neoptera</taxon>
        <taxon>Polyneoptera</taxon>
        <taxon>Phasmatodea</taxon>
        <taxon>Verophasmatodea</taxon>
        <taxon>Anareolatae</taxon>
        <taxon>Phasmatidae</taxon>
        <taxon>Eurycanthinae</taxon>
        <taxon>Dryococelus</taxon>
    </lineage>
</organism>
<proteinExistence type="predicted"/>
<reference evidence="3 4" key="1">
    <citation type="submission" date="2023-02" db="EMBL/GenBank/DDBJ databases">
        <title>LHISI_Scaffold_Assembly.</title>
        <authorList>
            <person name="Stuart O.P."/>
            <person name="Cleave R."/>
            <person name="Magrath M.J.L."/>
            <person name="Mikheyev A.S."/>
        </authorList>
    </citation>
    <scope>NUCLEOTIDE SEQUENCE [LARGE SCALE GENOMIC DNA]</scope>
    <source>
        <strain evidence="3">Daus_M_001</strain>
        <tissue evidence="3">Leg muscle</tissue>
    </source>
</reference>
<evidence type="ECO:0000256" key="2">
    <source>
        <dbReference type="SAM" id="Phobius"/>
    </source>
</evidence>
<evidence type="ECO:0000313" key="3">
    <source>
        <dbReference type="EMBL" id="KAJ8875736.1"/>
    </source>
</evidence>